<dbReference type="OrthoDB" id="10017208at2759"/>
<organism evidence="2 3">
    <name type="scientific">Fusarium albosuccineum</name>
    <dbReference type="NCBI Taxonomy" id="1237068"/>
    <lineage>
        <taxon>Eukaryota</taxon>
        <taxon>Fungi</taxon>
        <taxon>Dikarya</taxon>
        <taxon>Ascomycota</taxon>
        <taxon>Pezizomycotina</taxon>
        <taxon>Sordariomycetes</taxon>
        <taxon>Hypocreomycetidae</taxon>
        <taxon>Hypocreales</taxon>
        <taxon>Nectriaceae</taxon>
        <taxon>Fusarium</taxon>
        <taxon>Fusarium decemcellulare species complex</taxon>
    </lineage>
</organism>
<dbReference type="SUPFAM" id="SSF55729">
    <property type="entry name" value="Acyl-CoA N-acyltransferases (Nat)"/>
    <property type="match status" value="1"/>
</dbReference>
<dbReference type="PROSITE" id="PS51186">
    <property type="entry name" value="GNAT"/>
    <property type="match status" value="1"/>
</dbReference>
<evidence type="ECO:0000313" key="3">
    <source>
        <dbReference type="Proteomes" id="UP000554235"/>
    </source>
</evidence>
<dbReference type="EMBL" id="JAADYS010002059">
    <property type="protein sequence ID" value="KAF4459922.1"/>
    <property type="molecule type" value="Genomic_DNA"/>
</dbReference>
<dbReference type="InterPro" id="IPR000182">
    <property type="entry name" value="GNAT_dom"/>
</dbReference>
<keyword evidence="3" id="KW-1185">Reference proteome</keyword>
<reference evidence="2 3" key="1">
    <citation type="submission" date="2020-01" db="EMBL/GenBank/DDBJ databases">
        <title>Identification and distribution of gene clusters putatively required for synthesis of sphingolipid metabolism inhibitors in phylogenetically diverse species of the filamentous fungus Fusarium.</title>
        <authorList>
            <person name="Kim H.-S."/>
            <person name="Busman M."/>
            <person name="Brown D.W."/>
            <person name="Divon H."/>
            <person name="Uhlig S."/>
            <person name="Proctor R.H."/>
        </authorList>
    </citation>
    <scope>NUCLEOTIDE SEQUENCE [LARGE SCALE GENOMIC DNA]</scope>
    <source>
        <strain evidence="2 3">NRRL 20459</strain>
    </source>
</reference>
<dbReference type="AlphaFoldDB" id="A0A8H4KZ28"/>
<dbReference type="InterPro" id="IPR016181">
    <property type="entry name" value="Acyl_CoA_acyltransferase"/>
</dbReference>
<protein>
    <submittedName>
        <fullName evidence="2">Gnat family</fullName>
    </submittedName>
</protein>
<dbReference type="InterPro" id="IPR052523">
    <property type="entry name" value="Trichothecene_AcTrans"/>
</dbReference>
<evidence type="ECO:0000259" key="1">
    <source>
        <dbReference type="PROSITE" id="PS51186"/>
    </source>
</evidence>
<comment type="caution">
    <text evidence="2">The sequence shown here is derived from an EMBL/GenBank/DDBJ whole genome shotgun (WGS) entry which is preliminary data.</text>
</comment>
<dbReference type="PANTHER" id="PTHR42791:SF16">
    <property type="entry name" value="N-ACETYLTRANSFERASE DOMAIN-CONTAINING PROTEIN"/>
    <property type="match status" value="1"/>
</dbReference>
<dbReference type="Gene3D" id="3.40.630.30">
    <property type="match status" value="1"/>
</dbReference>
<dbReference type="PANTHER" id="PTHR42791">
    <property type="entry name" value="GNAT FAMILY ACETYLTRANSFERASE"/>
    <property type="match status" value="1"/>
</dbReference>
<dbReference type="CDD" id="cd04301">
    <property type="entry name" value="NAT_SF"/>
    <property type="match status" value="1"/>
</dbReference>
<sequence>MHVRLATPDDVKEMASVAVAAYADDPQDANIYPRRHARPDLFLKVKSDFMYHNFEDPASTAIVAVLDEDDQGWQGHPAVVGYCLWYLQDSASQQGQEDEEVKESMIKRFTSYIMDSEVVDYVRDLVNPIIDASHSRTIAQVCRDPNSRRFKDGYVRPESFYGIYEIGVDPKFQRRGVARLMIAWGMQRSDKEQIPIHLSATPAGQPLYASLGFQTVGWWAWRPKQDDEWEIMQRDYVVEAPARDSAV</sequence>
<proteinExistence type="predicted"/>
<evidence type="ECO:0000313" key="2">
    <source>
        <dbReference type="EMBL" id="KAF4459922.1"/>
    </source>
</evidence>
<dbReference type="Proteomes" id="UP000554235">
    <property type="component" value="Unassembled WGS sequence"/>
</dbReference>
<accession>A0A8H4KZ28</accession>
<dbReference type="GO" id="GO:0016747">
    <property type="term" value="F:acyltransferase activity, transferring groups other than amino-acyl groups"/>
    <property type="evidence" value="ECO:0007669"/>
    <property type="project" value="InterPro"/>
</dbReference>
<dbReference type="Pfam" id="PF13508">
    <property type="entry name" value="Acetyltransf_7"/>
    <property type="match status" value="1"/>
</dbReference>
<gene>
    <name evidence="2" type="ORF">FALBO_13318</name>
</gene>
<name>A0A8H4KZ28_9HYPO</name>
<feature type="domain" description="N-acetyltransferase" evidence="1">
    <location>
        <begin position="86"/>
        <end position="235"/>
    </location>
</feature>